<dbReference type="OrthoDB" id="358807at2"/>
<feature type="repeat" description="TPR" evidence="3">
    <location>
        <begin position="294"/>
        <end position="327"/>
    </location>
</feature>
<name>A0A0L0W7U2_GOTPU</name>
<dbReference type="RefSeq" id="WP_050356218.1">
    <property type="nucleotide sequence ID" value="NZ_LGSS01000016.1"/>
</dbReference>
<dbReference type="Pfam" id="PF13181">
    <property type="entry name" value="TPR_8"/>
    <property type="match status" value="2"/>
</dbReference>
<keyword evidence="2 3" id="KW-0802">TPR repeat</keyword>
<keyword evidence="5" id="KW-1185">Reference proteome</keyword>
<proteinExistence type="predicted"/>
<evidence type="ECO:0000313" key="5">
    <source>
        <dbReference type="Proteomes" id="UP000037267"/>
    </source>
</evidence>
<accession>A0A0L0W7U2</accession>
<dbReference type="PANTHER" id="PTHR44858">
    <property type="entry name" value="TETRATRICOPEPTIDE REPEAT PROTEIN 6"/>
    <property type="match status" value="1"/>
</dbReference>
<gene>
    <name evidence="4" type="ORF">CLPU_16c00620</name>
</gene>
<dbReference type="InterPro" id="IPR019734">
    <property type="entry name" value="TPR_rpt"/>
</dbReference>
<dbReference type="Proteomes" id="UP000037267">
    <property type="component" value="Unassembled WGS sequence"/>
</dbReference>
<comment type="caution">
    <text evidence="4">The sequence shown here is derived from an EMBL/GenBank/DDBJ whole genome shotgun (WGS) entry which is preliminary data.</text>
</comment>
<dbReference type="PANTHER" id="PTHR44858:SF1">
    <property type="entry name" value="UDP-N-ACETYLGLUCOSAMINE--PEPTIDE N-ACETYLGLUCOSAMINYLTRANSFERASE SPINDLY-RELATED"/>
    <property type="match status" value="1"/>
</dbReference>
<dbReference type="SMART" id="SM00028">
    <property type="entry name" value="TPR"/>
    <property type="match status" value="4"/>
</dbReference>
<dbReference type="Pfam" id="PF00515">
    <property type="entry name" value="TPR_1"/>
    <property type="match status" value="1"/>
</dbReference>
<dbReference type="AlphaFoldDB" id="A0A0L0W7U2"/>
<organism evidence="4 5">
    <name type="scientific">Gottschalkia purinilytica</name>
    <name type="common">Clostridium purinilyticum</name>
    <dbReference type="NCBI Taxonomy" id="1503"/>
    <lineage>
        <taxon>Bacteria</taxon>
        <taxon>Bacillati</taxon>
        <taxon>Bacillota</taxon>
        <taxon>Tissierellia</taxon>
        <taxon>Tissierellales</taxon>
        <taxon>Gottschalkiaceae</taxon>
        <taxon>Gottschalkia</taxon>
    </lineage>
</organism>
<dbReference type="PROSITE" id="PS50005">
    <property type="entry name" value="TPR"/>
    <property type="match status" value="3"/>
</dbReference>
<dbReference type="STRING" id="1503.CLPU_16c00620"/>
<reference evidence="5" key="1">
    <citation type="submission" date="2015-07" db="EMBL/GenBank/DDBJ databases">
        <title>Draft genome sequence of the purine-degrading Gottschalkia purinilyticum DSM 1384 (formerly Clostridium purinilyticum).</title>
        <authorList>
            <person name="Poehlein A."/>
            <person name="Schiel-Bengelsdorf B."/>
            <person name="Bengelsdorf F.R."/>
            <person name="Daniel R."/>
            <person name="Duerre P."/>
        </authorList>
    </citation>
    <scope>NUCLEOTIDE SEQUENCE [LARGE SCALE GENOMIC DNA]</scope>
    <source>
        <strain evidence="5">DSM 1384</strain>
    </source>
</reference>
<feature type="repeat" description="TPR" evidence="3">
    <location>
        <begin position="328"/>
        <end position="361"/>
    </location>
</feature>
<dbReference type="SUPFAM" id="SSF48452">
    <property type="entry name" value="TPR-like"/>
    <property type="match status" value="2"/>
</dbReference>
<dbReference type="EMBL" id="LGSS01000016">
    <property type="protein sequence ID" value="KNF07506.1"/>
    <property type="molecule type" value="Genomic_DNA"/>
</dbReference>
<keyword evidence="1" id="KW-0677">Repeat</keyword>
<dbReference type="Gene3D" id="1.25.40.10">
    <property type="entry name" value="Tetratricopeptide repeat domain"/>
    <property type="match status" value="2"/>
</dbReference>
<evidence type="ECO:0000313" key="4">
    <source>
        <dbReference type="EMBL" id="KNF07506.1"/>
    </source>
</evidence>
<dbReference type="PROSITE" id="PS50293">
    <property type="entry name" value="TPR_REGION"/>
    <property type="match status" value="1"/>
</dbReference>
<evidence type="ECO:0000256" key="1">
    <source>
        <dbReference type="ARBA" id="ARBA00022737"/>
    </source>
</evidence>
<evidence type="ECO:0000256" key="3">
    <source>
        <dbReference type="PROSITE-ProRule" id="PRU00339"/>
    </source>
</evidence>
<protein>
    <submittedName>
        <fullName evidence="4">TPR repeat-containing protein</fullName>
    </submittedName>
</protein>
<feature type="repeat" description="TPR" evidence="3">
    <location>
        <begin position="260"/>
        <end position="293"/>
    </location>
</feature>
<sequence>MKRLDEYFKKKTKNLSFIEIKPNSYVDIKGYKVGPETPLPLVLDELVKEIQEGKAQDEVNFATVINGIIYTIGVDPKFKHLEEYKKILYNYDFRIEEFILYNGLKKVNEGHLEDGLVWLRALYIINKRNLMGSYNYALALGERAKEAYTLKDNNLGDVFLTTSTSIMEEILDMDPNFSLAYYKLGYHYKTYKQYKKSQLIWQKYLRLGDDEALLQDVRDSLEEIEDDVIYEEGYNEILNGRPDIGLEKLLPLSERYNNWWNLHFMIGLGYRQLGEFQNAKLHFQKVIEVNPKQADAFNELGLCLAYMGNFEDAIESFSKGIDLKPNDYEIICNRGMAYIQVNDIENAKKDINKAYNINPNDEITIACKNELEKYM</sequence>
<dbReference type="InterPro" id="IPR011990">
    <property type="entry name" value="TPR-like_helical_dom_sf"/>
</dbReference>
<evidence type="ECO:0000256" key="2">
    <source>
        <dbReference type="ARBA" id="ARBA00022803"/>
    </source>
</evidence>
<dbReference type="InterPro" id="IPR050498">
    <property type="entry name" value="Ycf3"/>
</dbReference>